<dbReference type="KEGG" id="eli:ELI_11650"/>
<dbReference type="InterPro" id="IPR037682">
    <property type="entry name" value="TonB_C"/>
</dbReference>
<evidence type="ECO:0000256" key="4">
    <source>
        <dbReference type="ARBA" id="ARBA00023136"/>
    </source>
</evidence>
<evidence type="ECO:0000256" key="1">
    <source>
        <dbReference type="ARBA" id="ARBA00004167"/>
    </source>
</evidence>
<gene>
    <name evidence="7" type="ordered locus">ELI_11650</name>
</gene>
<evidence type="ECO:0000256" key="2">
    <source>
        <dbReference type="ARBA" id="ARBA00022692"/>
    </source>
</evidence>
<dbReference type="eggNOG" id="COG0810">
    <property type="taxonomic scope" value="Bacteria"/>
</dbReference>
<evidence type="ECO:0000259" key="6">
    <source>
        <dbReference type="PROSITE" id="PS52015"/>
    </source>
</evidence>
<feature type="domain" description="TonB C-terminal" evidence="6">
    <location>
        <begin position="54"/>
        <end position="152"/>
    </location>
</feature>
<keyword evidence="5" id="KW-0732">Signal</keyword>
<dbReference type="AlphaFoldDB" id="Q2N7B9"/>
<sequence>MITMKTLIKTPAVLAPIALAPLTLALGAAAVTPAIAGSAQEDIVVSPSGAMQEWRADVGRDLGRNLVLAERWAKHNPDSGIVQVRFTLDADGRPSDMTTYRSSGSVATDRAARWAVRRLSQFDEAPTQFAAGQVFQANIIFAENTAQHDKLEQKLAYLERTRLARGGGERGVIALGR</sequence>
<evidence type="ECO:0000313" key="7">
    <source>
        <dbReference type="EMBL" id="ABC64422.1"/>
    </source>
</evidence>
<keyword evidence="3" id="KW-1133">Transmembrane helix</keyword>
<dbReference type="GO" id="GO:0055085">
    <property type="term" value="P:transmembrane transport"/>
    <property type="evidence" value="ECO:0007669"/>
    <property type="project" value="InterPro"/>
</dbReference>
<proteinExistence type="predicted"/>
<keyword evidence="2" id="KW-0812">Transmembrane</keyword>
<dbReference type="HOGENOM" id="CLU_1641996_0_0_5"/>
<organism evidence="7 8">
    <name type="scientific">Erythrobacter litoralis (strain HTCC2594)</name>
    <dbReference type="NCBI Taxonomy" id="314225"/>
    <lineage>
        <taxon>Bacteria</taxon>
        <taxon>Pseudomonadati</taxon>
        <taxon>Pseudomonadota</taxon>
        <taxon>Alphaproteobacteria</taxon>
        <taxon>Sphingomonadales</taxon>
        <taxon>Erythrobacteraceae</taxon>
        <taxon>Erythrobacter/Porphyrobacter group</taxon>
        <taxon>Erythrobacter</taxon>
    </lineage>
</organism>
<evidence type="ECO:0000256" key="3">
    <source>
        <dbReference type="ARBA" id="ARBA00022989"/>
    </source>
</evidence>
<dbReference type="PROSITE" id="PS52015">
    <property type="entry name" value="TONB_CTD"/>
    <property type="match status" value="1"/>
</dbReference>
<dbReference type="Gene3D" id="3.30.1150.10">
    <property type="match status" value="1"/>
</dbReference>
<dbReference type="InterPro" id="IPR006260">
    <property type="entry name" value="TonB/TolA_C"/>
</dbReference>
<keyword evidence="8" id="KW-1185">Reference proteome</keyword>
<dbReference type="STRING" id="314225.ELI_11650"/>
<dbReference type="OrthoDB" id="7428616at2"/>
<reference evidence="8" key="1">
    <citation type="journal article" date="2009" name="J. Bacteriol.">
        <title>Complete genome sequence of Erythrobacter litoralis HTCC2594.</title>
        <authorList>
            <person name="Oh H.M."/>
            <person name="Giovannoni S.J."/>
            <person name="Ferriera S."/>
            <person name="Johnson J."/>
            <person name="Cho J.C."/>
        </authorList>
    </citation>
    <scope>NUCLEOTIDE SEQUENCE [LARGE SCALE GENOMIC DNA]</scope>
    <source>
        <strain evidence="8">HTCC2594</strain>
    </source>
</reference>
<name>Q2N7B9_ERYLH</name>
<dbReference type="SUPFAM" id="SSF74653">
    <property type="entry name" value="TolA/TonB C-terminal domain"/>
    <property type="match status" value="1"/>
</dbReference>
<dbReference type="Pfam" id="PF03544">
    <property type="entry name" value="TonB_C"/>
    <property type="match status" value="1"/>
</dbReference>
<comment type="subcellular location">
    <subcellularLocation>
        <location evidence="1">Membrane</location>
        <topology evidence="1">Single-pass membrane protein</topology>
    </subcellularLocation>
</comment>
<evidence type="ECO:0000256" key="5">
    <source>
        <dbReference type="SAM" id="SignalP"/>
    </source>
</evidence>
<dbReference type="Proteomes" id="UP000008808">
    <property type="component" value="Chromosome"/>
</dbReference>
<dbReference type="NCBIfam" id="TIGR01352">
    <property type="entry name" value="tonB_Cterm"/>
    <property type="match status" value="1"/>
</dbReference>
<keyword evidence="4" id="KW-0472">Membrane</keyword>
<feature type="chain" id="PRO_5004213083" description="TonB C-terminal domain-containing protein" evidence="5">
    <location>
        <begin position="37"/>
        <end position="177"/>
    </location>
</feature>
<accession>Q2N7B9</accession>
<feature type="signal peptide" evidence="5">
    <location>
        <begin position="1"/>
        <end position="36"/>
    </location>
</feature>
<dbReference type="GO" id="GO:0016020">
    <property type="term" value="C:membrane"/>
    <property type="evidence" value="ECO:0007669"/>
    <property type="project" value="UniProtKB-SubCell"/>
</dbReference>
<dbReference type="EMBL" id="CP000157">
    <property type="protein sequence ID" value="ABC64422.1"/>
    <property type="molecule type" value="Genomic_DNA"/>
</dbReference>
<protein>
    <recommendedName>
        <fullName evidence="6">TonB C-terminal domain-containing protein</fullName>
    </recommendedName>
</protein>
<evidence type="ECO:0000313" key="8">
    <source>
        <dbReference type="Proteomes" id="UP000008808"/>
    </source>
</evidence>